<evidence type="ECO:0000313" key="2">
    <source>
        <dbReference type="EMBL" id="EMS62587.1"/>
    </source>
</evidence>
<accession>M7ZR38</accession>
<dbReference type="Pfam" id="PF22215">
    <property type="entry name" value="MLKL_N"/>
    <property type="match status" value="1"/>
</dbReference>
<feature type="domain" description="Mixed lineage kinase" evidence="1">
    <location>
        <begin position="90"/>
        <end position="200"/>
    </location>
</feature>
<gene>
    <name evidence="2" type="ORF">TRIUR3_23961</name>
</gene>
<dbReference type="AlphaFoldDB" id="M7ZR38"/>
<dbReference type="InterPro" id="IPR059179">
    <property type="entry name" value="MLKL-like_MCAfunc"/>
</dbReference>
<dbReference type="InterPro" id="IPR054000">
    <property type="entry name" value="MLKL_N"/>
</dbReference>
<dbReference type="GO" id="GO:0007166">
    <property type="term" value="P:cell surface receptor signaling pathway"/>
    <property type="evidence" value="ECO:0007669"/>
    <property type="project" value="InterPro"/>
</dbReference>
<dbReference type="OMA" id="FTAACMI"/>
<dbReference type="eggNOG" id="ENOG502R5WK">
    <property type="taxonomic scope" value="Eukaryota"/>
</dbReference>
<dbReference type="InterPro" id="IPR036537">
    <property type="entry name" value="Adaptor_Cbl_N_dom_sf"/>
</dbReference>
<proteinExistence type="predicted"/>
<dbReference type="CDD" id="cd21037">
    <property type="entry name" value="MLKL_NTD"/>
    <property type="match status" value="2"/>
</dbReference>
<organism evidence="2">
    <name type="scientific">Triticum urartu</name>
    <name type="common">Red wild einkorn</name>
    <name type="synonym">Crithodium urartu</name>
    <dbReference type="NCBI Taxonomy" id="4572"/>
    <lineage>
        <taxon>Eukaryota</taxon>
        <taxon>Viridiplantae</taxon>
        <taxon>Streptophyta</taxon>
        <taxon>Embryophyta</taxon>
        <taxon>Tracheophyta</taxon>
        <taxon>Spermatophyta</taxon>
        <taxon>Magnoliopsida</taxon>
        <taxon>Liliopsida</taxon>
        <taxon>Poales</taxon>
        <taxon>Poaceae</taxon>
        <taxon>BOP clade</taxon>
        <taxon>Pooideae</taxon>
        <taxon>Triticodae</taxon>
        <taxon>Triticeae</taxon>
        <taxon>Triticinae</taxon>
        <taxon>Triticum</taxon>
    </lineage>
</organism>
<dbReference type="Gene3D" id="1.20.930.20">
    <property type="entry name" value="Adaptor protein Cbl, N-terminal domain"/>
    <property type="match status" value="2"/>
</dbReference>
<sequence>MSAKFGMRASMPHTFTAACMIEGTFWTGRHLNDMIINRARDLLLSKHKTGVTSYKLRGRKSGRAPCLPSGADLFYNQLGRMADALGSVTKALDIVFKIKEAVDTVKQNEKDCEQIKKRVERVQHTLTLFQQDVELMNSAGSRTALEALREVLSEALELVTGCKEETNLCCLLIKAGEVSKKLNKADQTISNINSEVSLTIMLCIAPHTTKPLKLYQAPDEHGRSLQLVKQTRSVPPTISEIAVEIKVAVDRVQRNKEECIEVDKRVNGVNALLSQFGNTELMKDPSMSASIEKLHTTFCIARTLVMECQKRNIIFIRSGWELSKQLREVLDQIDLALDDMITISANYACTV</sequence>
<dbReference type="EMBL" id="KD080547">
    <property type="protein sequence ID" value="EMS62587.1"/>
    <property type="molecule type" value="Genomic_DNA"/>
</dbReference>
<protein>
    <recommendedName>
        <fullName evidence="1">Mixed lineage kinase domain-containing protein</fullName>
    </recommendedName>
</protein>
<dbReference type="PANTHER" id="PTHR35832:SF12">
    <property type="entry name" value="RX N-TERMINAL DOMAIN-CONTAINING PROTEIN"/>
    <property type="match status" value="1"/>
</dbReference>
<dbReference type="PANTHER" id="PTHR35832">
    <property type="entry name" value="OS12G0248400 PROTEIN-RELATED"/>
    <property type="match status" value="1"/>
</dbReference>
<name>M7ZR38_TRIUA</name>
<evidence type="ECO:0000259" key="1">
    <source>
        <dbReference type="Pfam" id="PF22215"/>
    </source>
</evidence>
<dbReference type="PROSITE" id="PS51257">
    <property type="entry name" value="PROKAR_LIPOPROTEIN"/>
    <property type="match status" value="1"/>
</dbReference>
<reference evidence="2" key="1">
    <citation type="journal article" date="2013" name="Nature">
        <title>Draft genome of the wheat A-genome progenitor Triticum urartu.</title>
        <authorList>
            <person name="Ling H.Q."/>
            <person name="Zhao S."/>
            <person name="Liu D."/>
            <person name="Wang J."/>
            <person name="Sun H."/>
            <person name="Zhang C."/>
            <person name="Fan H."/>
            <person name="Li D."/>
            <person name="Dong L."/>
            <person name="Tao Y."/>
            <person name="Gao C."/>
            <person name="Wu H."/>
            <person name="Li Y."/>
            <person name="Cui Y."/>
            <person name="Guo X."/>
            <person name="Zheng S."/>
            <person name="Wang B."/>
            <person name="Yu K."/>
            <person name="Liang Q."/>
            <person name="Yang W."/>
            <person name="Lou X."/>
            <person name="Chen J."/>
            <person name="Feng M."/>
            <person name="Jian J."/>
            <person name="Zhang X."/>
            <person name="Luo G."/>
            <person name="Jiang Y."/>
            <person name="Liu J."/>
            <person name="Wang Z."/>
            <person name="Sha Y."/>
            <person name="Zhang B."/>
            <person name="Wu H."/>
            <person name="Tang D."/>
            <person name="Shen Q."/>
            <person name="Xue P."/>
            <person name="Zou S."/>
            <person name="Wang X."/>
            <person name="Liu X."/>
            <person name="Wang F."/>
            <person name="Yang Y."/>
            <person name="An X."/>
            <person name="Dong Z."/>
            <person name="Zhang K."/>
            <person name="Zhang X."/>
            <person name="Luo M.C."/>
            <person name="Dvorak J."/>
            <person name="Tong Y."/>
            <person name="Wang J."/>
            <person name="Yang H."/>
            <person name="Li Z."/>
            <person name="Wang D."/>
            <person name="Zhang A."/>
            <person name="Wang J."/>
        </authorList>
    </citation>
    <scope>NUCLEOTIDE SEQUENCE</scope>
</reference>